<evidence type="ECO:0000256" key="18">
    <source>
        <dbReference type="RuleBase" id="RU003960"/>
    </source>
</evidence>
<evidence type="ECO:0000256" key="9">
    <source>
        <dbReference type="ARBA" id="ARBA00023027"/>
    </source>
</evidence>
<dbReference type="SUPFAM" id="SSF75615">
    <property type="entry name" value="Siroheme synthase middle domains-like"/>
    <property type="match status" value="1"/>
</dbReference>
<keyword evidence="4 16" id="KW-0169">Cobalamin biosynthesis</keyword>
<reference evidence="21 22" key="1">
    <citation type="submission" date="2016-04" db="EMBL/GenBank/DDBJ databases">
        <title>ATOL: Assembling a taxonomically balanced genome-scale reconstruction of the evolutionary history of the Enterobacteriaceae.</title>
        <authorList>
            <person name="Plunkett G.III."/>
            <person name="Neeno-Eckwall E.C."/>
            <person name="Glasner J.D."/>
            <person name="Perna N.T."/>
        </authorList>
    </citation>
    <scope>NUCLEOTIDE SEQUENCE [LARGE SCALE GENOMIC DNA]</scope>
    <source>
        <strain evidence="21 22">ATCC 700826</strain>
    </source>
</reference>
<feature type="active site" description="Proton donor" evidence="16 17">
    <location>
        <position position="270"/>
    </location>
</feature>
<evidence type="ECO:0000256" key="10">
    <source>
        <dbReference type="ARBA" id="ARBA00023239"/>
    </source>
</evidence>
<proteinExistence type="inferred from homology"/>
<protein>
    <recommendedName>
        <fullName evidence="16">Siroheme synthase</fullName>
    </recommendedName>
    <domain>
        <recommendedName>
            <fullName evidence="16">Uroporphyrinogen-III C-methyltransferase</fullName>
            <shortName evidence="16">Urogen III methylase</shortName>
            <ecNumber evidence="16">2.1.1.107</ecNumber>
        </recommendedName>
        <alternativeName>
            <fullName evidence="16">SUMT</fullName>
        </alternativeName>
        <alternativeName>
            <fullName evidence="16">Uroporphyrinogen III methylase</fullName>
            <shortName evidence="16">UROM</shortName>
        </alternativeName>
    </domain>
    <domain>
        <recommendedName>
            <fullName evidence="16">Precorrin-2 dehydrogenase</fullName>
            <ecNumber evidence="16">1.3.1.76</ecNumber>
        </recommendedName>
    </domain>
    <domain>
        <recommendedName>
            <fullName evidence="16">Sirohydrochlorin ferrochelatase</fullName>
            <ecNumber evidence="16">4.99.1.4</ecNumber>
        </recommendedName>
    </domain>
</protein>
<dbReference type="InterPro" id="IPR036291">
    <property type="entry name" value="NAD(P)-bd_dom_sf"/>
</dbReference>
<name>A0AAJ3HR67_PROHU</name>
<dbReference type="Gene3D" id="3.30.950.10">
    <property type="entry name" value="Methyltransferase, Cobalt-precorrin-4 Transmethylase, Domain 2"/>
    <property type="match status" value="1"/>
</dbReference>
<dbReference type="Gene3D" id="3.30.160.110">
    <property type="entry name" value="Siroheme synthase, domain 2"/>
    <property type="match status" value="1"/>
</dbReference>
<feature type="domain" description="Sirohaem synthase dimerisation" evidence="20">
    <location>
        <begin position="150"/>
        <end position="207"/>
    </location>
</feature>
<comment type="pathway">
    <text evidence="1 16">Porphyrin-containing compound metabolism; siroheme biosynthesis; sirohydrochlorin from precorrin-2: step 1/1.</text>
</comment>
<comment type="similarity">
    <text evidence="2 18">Belongs to the precorrin methyltransferase family.</text>
</comment>
<comment type="pathway">
    <text evidence="16">Porphyrin-containing compound metabolism; siroheme biosynthesis; siroheme from sirohydrochlorin: step 1/1.</text>
</comment>
<dbReference type="PANTHER" id="PTHR45790">
    <property type="entry name" value="SIROHEME SYNTHASE-RELATED"/>
    <property type="match status" value="1"/>
</dbReference>
<dbReference type="PROSITE" id="PS00840">
    <property type="entry name" value="SUMT_2"/>
    <property type="match status" value="1"/>
</dbReference>
<dbReference type="SUPFAM" id="SSF51735">
    <property type="entry name" value="NAD(P)-binding Rossmann-fold domains"/>
    <property type="match status" value="1"/>
</dbReference>
<dbReference type="InterPro" id="IPR035996">
    <property type="entry name" value="4pyrrol_Methylase_sf"/>
</dbReference>
<feature type="region of interest" description="Precorrin-2 dehydrogenase / sirohydrochlorin ferrochelatase" evidence="16">
    <location>
        <begin position="1"/>
        <end position="203"/>
    </location>
</feature>
<keyword evidence="6 16" id="KW-0808">Transferase</keyword>
<dbReference type="InterPro" id="IPR019478">
    <property type="entry name" value="Sirohaem_synthase_dimer_dom"/>
</dbReference>
<keyword evidence="3 16" id="KW-0597">Phosphoprotein</keyword>
<evidence type="ECO:0000256" key="16">
    <source>
        <dbReference type="HAMAP-Rule" id="MF_01646"/>
    </source>
</evidence>
<feature type="domain" description="Tetrapyrrole methylase" evidence="19">
    <location>
        <begin position="218"/>
        <end position="428"/>
    </location>
</feature>
<keyword evidence="12 16" id="KW-0511">Multifunctional enzyme</keyword>
<dbReference type="EMBL" id="LXEV01000032">
    <property type="protein sequence ID" value="OAT45478.1"/>
    <property type="molecule type" value="Genomic_DNA"/>
</dbReference>
<evidence type="ECO:0000313" key="21">
    <source>
        <dbReference type="EMBL" id="OAT45478.1"/>
    </source>
</evidence>
<feature type="binding site" evidence="16">
    <location>
        <begin position="331"/>
        <end position="332"/>
    </location>
    <ligand>
        <name>S-adenosyl-L-methionine</name>
        <dbReference type="ChEBI" id="CHEBI:59789"/>
    </ligand>
</feature>
<dbReference type="InterPro" id="IPR006367">
    <property type="entry name" value="Sirohaem_synthase_N"/>
</dbReference>
<dbReference type="Pfam" id="PF10414">
    <property type="entry name" value="CysG_dimeriser"/>
    <property type="match status" value="1"/>
</dbReference>
<evidence type="ECO:0000256" key="7">
    <source>
        <dbReference type="ARBA" id="ARBA00022691"/>
    </source>
</evidence>
<feature type="binding site" evidence="16">
    <location>
        <position position="225"/>
    </location>
    <ligand>
        <name>S-adenosyl-L-methionine</name>
        <dbReference type="ChEBI" id="CHEBI:59789"/>
    </ligand>
</feature>
<dbReference type="GO" id="GO:0032259">
    <property type="term" value="P:methylation"/>
    <property type="evidence" value="ECO:0007669"/>
    <property type="project" value="UniProtKB-KW"/>
</dbReference>
<evidence type="ECO:0000256" key="15">
    <source>
        <dbReference type="ARBA" id="ARBA00060548"/>
    </source>
</evidence>
<comment type="similarity">
    <text evidence="16">In the N-terminal section; belongs to the precorrin-2 dehydrogenase / sirohydrochlorin ferrochelatase family.</text>
</comment>
<dbReference type="NCBIfam" id="TIGR01469">
    <property type="entry name" value="cobA_cysG_Cterm"/>
    <property type="match status" value="1"/>
</dbReference>
<evidence type="ECO:0000256" key="4">
    <source>
        <dbReference type="ARBA" id="ARBA00022573"/>
    </source>
</evidence>
<keyword evidence="22" id="KW-1185">Reference proteome</keyword>
<dbReference type="Pfam" id="PF00590">
    <property type="entry name" value="TP_methylase"/>
    <property type="match status" value="1"/>
</dbReference>
<dbReference type="RefSeq" id="WP_064720935.1">
    <property type="nucleotide sequence ID" value="NZ_LXEV01000032.1"/>
</dbReference>
<dbReference type="GO" id="GO:0009236">
    <property type="term" value="P:cobalamin biosynthetic process"/>
    <property type="evidence" value="ECO:0007669"/>
    <property type="project" value="UniProtKB-UniRule"/>
</dbReference>
<evidence type="ECO:0000256" key="14">
    <source>
        <dbReference type="ARBA" id="ARBA00047561"/>
    </source>
</evidence>
<keyword evidence="5 16" id="KW-0489">Methyltransferase</keyword>
<feature type="binding site" evidence="16">
    <location>
        <begin position="22"/>
        <end position="23"/>
    </location>
    <ligand>
        <name>NAD(+)</name>
        <dbReference type="ChEBI" id="CHEBI:57540"/>
    </ligand>
</feature>
<dbReference type="NCBIfam" id="NF004790">
    <property type="entry name" value="PRK06136.1"/>
    <property type="match status" value="1"/>
</dbReference>
<dbReference type="EC" id="1.3.1.76" evidence="16"/>
<dbReference type="CDD" id="cd11642">
    <property type="entry name" value="SUMT"/>
    <property type="match status" value="1"/>
</dbReference>
<dbReference type="InterPro" id="IPR006366">
    <property type="entry name" value="CobA/CysG_C"/>
</dbReference>
<dbReference type="NCBIfam" id="TIGR01470">
    <property type="entry name" value="cysG_Nterm"/>
    <property type="match status" value="1"/>
</dbReference>
<feature type="binding site" evidence="16">
    <location>
        <position position="383"/>
    </location>
    <ligand>
        <name>S-adenosyl-L-methionine</name>
        <dbReference type="ChEBI" id="CHEBI:59789"/>
    </ligand>
</feature>
<comment type="function">
    <text evidence="16">Multifunctional enzyme that catalyzes the SAM-dependent methylations of uroporphyrinogen III at position C-2 and C-7 to form precorrin-2 via precorrin-1. Then it catalyzes the NAD-dependent ring dehydrogenation of precorrin-2 to yield sirohydrochlorin. Finally, it catalyzes the ferrochelation of sirohydrochlorin to yield siroheme.</text>
</comment>
<evidence type="ECO:0000256" key="6">
    <source>
        <dbReference type="ARBA" id="ARBA00022679"/>
    </source>
</evidence>
<keyword evidence="7 16" id="KW-0949">S-adenosyl-L-methionine</keyword>
<evidence type="ECO:0000259" key="20">
    <source>
        <dbReference type="Pfam" id="PF10414"/>
    </source>
</evidence>
<dbReference type="AlphaFoldDB" id="A0AAJ3HR67"/>
<keyword evidence="8 16" id="KW-0560">Oxidoreductase</keyword>
<comment type="catalytic activity">
    <reaction evidence="16">
        <text>siroheme + 2 H(+) = sirohydrochlorin + Fe(2+)</text>
        <dbReference type="Rhea" id="RHEA:24360"/>
        <dbReference type="ChEBI" id="CHEBI:15378"/>
        <dbReference type="ChEBI" id="CHEBI:29033"/>
        <dbReference type="ChEBI" id="CHEBI:58351"/>
        <dbReference type="ChEBI" id="CHEBI:60052"/>
        <dbReference type="EC" id="4.99.1.4"/>
    </reaction>
</comment>
<dbReference type="FunFam" id="3.30.950.10:FF:000001">
    <property type="entry name" value="Siroheme synthase"/>
    <property type="match status" value="1"/>
</dbReference>
<evidence type="ECO:0000256" key="12">
    <source>
        <dbReference type="ARBA" id="ARBA00023268"/>
    </source>
</evidence>
<dbReference type="NCBIfam" id="NF007922">
    <property type="entry name" value="PRK10637.1"/>
    <property type="match status" value="1"/>
</dbReference>
<dbReference type="Gene3D" id="3.40.1010.10">
    <property type="entry name" value="Cobalt-precorrin-4 Transmethylase, Domain 1"/>
    <property type="match status" value="1"/>
</dbReference>
<organism evidence="21 22">
    <name type="scientific">Proteus hauseri ATCC 700826</name>
    <dbReference type="NCBI Taxonomy" id="1354271"/>
    <lineage>
        <taxon>Bacteria</taxon>
        <taxon>Pseudomonadati</taxon>
        <taxon>Pseudomonadota</taxon>
        <taxon>Gammaproteobacteria</taxon>
        <taxon>Enterobacterales</taxon>
        <taxon>Morganellaceae</taxon>
        <taxon>Proteus</taxon>
    </lineage>
</organism>
<dbReference type="GO" id="GO:0004851">
    <property type="term" value="F:uroporphyrin-III C-methyltransferase activity"/>
    <property type="evidence" value="ECO:0007669"/>
    <property type="project" value="UniProtKB-UniRule"/>
</dbReference>
<dbReference type="PROSITE" id="PS00839">
    <property type="entry name" value="SUMT_1"/>
    <property type="match status" value="1"/>
</dbReference>
<dbReference type="Gene3D" id="3.40.50.720">
    <property type="entry name" value="NAD(P)-binding Rossmann-like Domain"/>
    <property type="match status" value="1"/>
</dbReference>
<comment type="similarity">
    <text evidence="16">In the C-terminal section; belongs to the precorrin methyltransferase family.</text>
</comment>
<dbReference type="InterPro" id="IPR000878">
    <property type="entry name" value="4pyrrol_Mease"/>
</dbReference>
<sequence>MDYLPLFVELKNRPVLLVGGGHVAARKALLLLRSGAKLKVIAPNLCDELYQYHQQQKIEWVSAQYQSEQLIGIMLVIVATDDSELNQQVYFDAQARHIFVNVVDSQPQCSFIFPAIIDRSPILVAISSAGKAPVLVRMLREKLEALLPTSLGTMATIAGKWRSRVKQQLQTFQARCRFWEQAFSGKFAALVASDQLVQAQAQLEQQLQQPKNHHQGELALVGAGPGDAGLLTLRGLQVIQQAEVVLYDSLVSAEVLELVRRDAETICVGKRAGYHSVAQEETNALIVKFVQQGKRVVRLKGGDPFIFGRGGEELEVATEHGITFQVVPGITAASGASAYAGIPLTHRQYAQSVTFMTGHCKTEGIEPDWAALAKANHTLAIYMGTTNAQLISQRLIEYGRSSSTPIAVISCATRIEQQVFTGDLTQLAELAAKAPMPALLIVGEVTALHHQLAWFSDKPSQQAHASSRSSLIHFA</sequence>
<dbReference type="FunFam" id="3.40.1010.10:FF:000001">
    <property type="entry name" value="Siroheme synthase"/>
    <property type="match status" value="1"/>
</dbReference>
<comment type="catalytic activity">
    <reaction evidence="16">
        <text>uroporphyrinogen III + 2 S-adenosyl-L-methionine = precorrin-2 + 2 S-adenosyl-L-homocysteine + H(+)</text>
        <dbReference type="Rhea" id="RHEA:32459"/>
        <dbReference type="ChEBI" id="CHEBI:15378"/>
        <dbReference type="ChEBI" id="CHEBI:57308"/>
        <dbReference type="ChEBI" id="CHEBI:57856"/>
        <dbReference type="ChEBI" id="CHEBI:58827"/>
        <dbReference type="ChEBI" id="CHEBI:59789"/>
        <dbReference type="EC" id="2.1.1.107"/>
    </reaction>
</comment>
<dbReference type="Proteomes" id="UP000078250">
    <property type="component" value="Unassembled WGS sequence"/>
</dbReference>
<dbReference type="GO" id="GO:0051287">
    <property type="term" value="F:NAD binding"/>
    <property type="evidence" value="ECO:0007669"/>
    <property type="project" value="InterPro"/>
</dbReference>
<evidence type="ECO:0000256" key="11">
    <source>
        <dbReference type="ARBA" id="ARBA00023244"/>
    </source>
</evidence>
<evidence type="ECO:0000256" key="17">
    <source>
        <dbReference type="PIRSR" id="PIRSR036426-1"/>
    </source>
</evidence>
<gene>
    <name evidence="16" type="primary">cysG</name>
    <name evidence="21" type="ORF">M997_3027</name>
</gene>
<dbReference type="InterPro" id="IPR014777">
    <property type="entry name" value="4pyrrole_Mease_sub1"/>
</dbReference>
<dbReference type="PIRSF" id="PIRSF036426">
    <property type="entry name" value="Sirohaem_synth"/>
    <property type="match status" value="1"/>
</dbReference>
<dbReference type="FunFam" id="3.30.160.110:FF:000001">
    <property type="entry name" value="Siroheme synthase"/>
    <property type="match status" value="1"/>
</dbReference>
<keyword evidence="11 16" id="KW-0627">Porphyrin biosynthesis</keyword>
<comment type="pathway">
    <text evidence="13 16">Porphyrin-containing compound metabolism; siroheme biosynthesis; precorrin-2 from uroporphyrinogen III: step 1/1.</text>
</comment>
<comment type="catalytic activity">
    <reaction evidence="14 16">
        <text>precorrin-2 + NAD(+) = sirohydrochlorin + NADH + 2 H(+)</text>
        <dbReference type="Rhea" id="RHEA:15613"/>
        <dbReference type="ChEBI" id="CHEBI:15378"/>
        <dbReference type="ChEBI" id="CHEBI:57540"/>
        <dbReference type="ChEBI" id="CHEBI:57945"/>
        <dbReference type="ChEBI" id="CHEBI:58351"/>
        <dbReference type="ChEBI" id="CHEBI:58827"/>
        <dbReference type="EC" id="1.3.1.76"/>
    </reaction>
</comment>
<feature type="binding site" evidence="16">
    <location>
        <position position="412"/>
    </location>
    <ligand>
        <name>S-adenosyl-L-methionine</name>
        <dbReference type="ChEBI" id="CHEBI:59789"/>
    </ligand>
</feature>
<evidence type="ECO:0000256" key="13">
    <source>
        <dbReference type="ARBA" id="ARBA00025705"/>
    </source>
</evidence>
<feature type="active site" description="Proton acceptor" evidence="16 17">
    <location>
        <position position="248"/>
    </location>
</feature>
<comment type="pathway">
    <text evidence="15 16">Cofactor biosynthesis; adenosylcobalamin biosynthesis; precorrin-2 from uroporphyrinogen III: step 1/1.</text>
</comment>
<keyword evidence="10 16" id="KW-0456">Lyase</keyword>
<dbReference type="InterPro" id="IPR012409">
    <property type="entry name" value="Sirohaem_synth"/>
</dbReference>
<comment type="pathway">
    <text evidence="16">Cofactor biosynthesis; adenosylcobalamin biosynthesis; sirohydrochlorin from precorrin-2: step 1/1.</text>
</comment>
<feature type="binding site" evidence="16">
    <location>
        <position position="306"/>
    </location>
    <ligand>
        <name>S-adenosyl-L-methionine</name>
        <dbReference type="ChEBI" id="CHEBI:59789"/>
    </ligand>
</feature>
<dbReference type="InterPro" id="IPR050161">
    <property type="entry name" value="Siro_Cobalamin_biosynth"/>
</dbReference>
<dbReference type="Gene3D" id="1.10.8.210">
    <property type="entry name" value="Sirohaem synthase, dimerisation domain"/>
    <property type="match status" value="1"/>
</dbReference>
<evidence type="ECO:0000313" key="22">
    <source>
        <dbReference type="Proteomes" id="UP000078250"/>
    </source>
</evidence>
<feature type="modified residue" description="Phosphoserine" evidence="16">
    <location>
        <position position="128"/>
    </location>
</feature>
<feature type="binding site" evidence="16">
    <location>
        <begin position="301"/>
        <end position="303"/>
    </location>
    <ligand>
        <name>S-adenosyl-L-methionine</name>
        <dbReference type="ChEBI" id="CHEBI:59789"/>
    </ligand>
</feature>
<dbReference type="GO" id="GO:0019354">
    <property type="term" value="P:siroheme biosynthetic process"/>
    <property type="evidence" value="ECO:0007669"/>
    <property type="project" value="UniProtKB-UniRule"/>
</dbReference>
<evidence type="ECO:0000256" key="3">
    <source>
        <dbReference type="ARBA" id="ARBA00022553"/>
    </source>
</evidence>
<feature type="binding site" evidence="16">
    <location>
        <begin position="43"/>
        <end position="44"/>
    </location>
    <ligand>
        <name>NAD(+)</name>
        <dbReference type="ChEBI" id="CHEBI:57540"/>
    </ligand>
</feature>
<dbReference type="InterPro" id="IPR014776">
    <property type="entry name" value="4pyrrole_Mease_sub2"/>
</dbReference>
<evidence type="ECO:0000256" key="2">
    <source>
        <dbReference type="ARBA" id="ARBA00005879"/>
    </source>
</evidence>
<dbReference type="EC" id="4.99.1.4" evidence="16"/>
<evidence type="ECO:0000256" key="1">
    <source>
        <dbReference type="ARBA" id="ARBA00005010"/>
    </source>
</evidence>
<dbReference type="Pfam" id="PF13241">
    <property type="entry name" value="NAD_binding_7"/>
    <property type="match status" value="1"/>
</dbReference>
<dbReference type="HAMAP" id="MF_01646">
    <property type="entry name" value="Siroheme_synth"/>
    <property type="match status" value="1"/>
</dbReference>
<feature type="region of interest" description="Uroporphyrinogen-III C-methyltransferase" evidence="16">
    <location>
        <begin position="216"/>
        <end position="475"/>
    </location>
</feature>
<dbReference type="GO" id="GO:0051266">
    <property type="term" value="F:sirohydrochlorin ferrochelatase activity"/>
    <property type="evidence" value="ECO:0007669"/>
    <property type="project" value="UniProtKB-EC"/>
</dbReference>
<comment type="caution">
    <text evidence="21">The sequence shown here is derived from an EMBL/GenBank/DDBJ whole genome shotgun (WGS) entry which is preliminary data.</text>
</comment>
<dbReference type="InterPro" id="IPR037115">
    <property type="entry name" value="Sirohaem_synt_dimer_dom_sf"/>
</dbReference>
<evidence type="ECO:0000259" key="19">
    <source>
        <dbReference type="Pfam" id="PF00590"/>
    </source>
</evidence>
<keyword evidence="9 16" id="KW-0520">NAD</keyword>
<evidence type="ECO:0000256" key="5">
    <source>
        <dbReference type="ARBA" id="ARBA00022603"/>
    </source>
</evidence>
<dbReference type="PANTHER" id="PTHR45790:SF1">
    <property type="entry name" value="SIROHEME SYNTHASE"/>
    <property type="match status" value="1"/>
</dbReference>
<evidence type="ECO:0000256" key="8">
    <source>
        <dbReference type="ARBA" id="ARBA00023002"/>
    </source>
</evidence>
<dbReference type="GO" id="GO:0043115">
    <property type="term" value="F:precorrin-2 dehydrogenase activity"/>
    <property type="evidence" value="ECO:0007669"/>
    <property type="project" value="UniProtKB-UniRule"/>
</dbReference>
<dbReference type="EC" id="2.1.1.107" evidence="16"/>
<dbReference type="InterPro" id="IPR003043">
    <property type="entry name" value="Uropor_MeTrfase_CS"/>
</dbReference>
<dbReference type="SUPFAM" id="SSF53790">
    <property type="entry name" value="Tetrapyrrole methylase"/>
    <property type="match status" value="1"/>
</dbReference>
<accession>A0AAJ3HR67</accession>